<dbReference type="AlphaFoldDB" id="A0A2P2KCY4"/>
<organism evidence="1">
    <name type="scientific">Rhizophora mucronata</name>
    <name type="common">Asiatic mangrove</name>
    <dbReference type="NCBI Taxonomy" id="61149"/>
    <lineage>
        <taxon>Eukaryota</taxon>
        <taxon>Viridiplantae</taxon>
        <taxon>Streptophyta</taxon>
        <taxon>Embryophyta</taxon>
        <taxon>Tracheophyta</taxon>
        <taxon>Spermatophyta</taxon>
        <taxon>Magnoliopsida</taxon>
        <taxon>eudicotyledons</taxon>
        <taxon>Gunneridae</taxon>
        <taxon>Pentapetalae</taxon>
        <taxon>rosids</taxon>
        <taxon>fabids</taxon>
        <taxon>Malpighiales</taxon>
        <taxon>Rhizophoraceae</taxon>
        <taxon>Rhizophora</taxon>
    </lineage>
</organism>
<name>A0A2P2KCY4_RHIMU</name>
<proteinExistence type="predicted"/>
<sequence length="92" mass="9780">MHNSSLKGTCFFGTLILIGIGQLFEPVLWHGLSTKTELGLGPIVEDGDFGDEGVRLVRGAVKSLKGVGSMPAPDSKVRQLIPLKCLDGEDTD</sequence>
<protein>
    <submittedName>
        <fullName evidence="1">Uncharacterized protein</fullName>
    </submittedName>
</protein>
<evidence type="ECO:0000313" key="1">
    <source>
        <dbReference type="EMBL" id="MBX03593.1"/>
    </source>
</evidence>
<dbReference type="EMBL" id="GGEC01023109">
    <property type="protein sequence ID" value="MBX03593.1"/>
    <property type="molecule type" value="Transcribed_RNA"/>
</dbReference>
<accession>A0A2P2KCY4</accession>
<reference evidence="1" key="1">
    <citation type="submission" date="2018-02" db="EMBL/GenBank/DDBJ databases">
        <title>Rhizophora mucronata_Transcriptome.</title>
        <authorList>
            <person name="Meera S.P."/>
            <person name="Sreeshan A."/>
            <person name="Augustine A."/>
        </authorList>
    </citation>
    <scope>NUCLEOTIDE SEQUENCE</scope>
    <source>
        <tissue evidence="1">Leaf</tissue>
    </source>
</reference>